<dbReference type="OrthoDB" id="447173at2759"/>
<name>A0A5J4PV51_9EUKA</name>
<feature type="non-terminal residue" evidence="1">
    <location>
        <position position="1"/>
    </location>
</feature>
<protein>
    <submittedName>
        <fullName evidence="1">Uncharacterized protein</fullName>
    </submittedName>
</protein>
<comment type="caution">
    <text evidence="1">The sequence shown here is derived from an EMBL/GenBank/DDBJ whole genome shotgun (WGS) entry which is preliminary data.</text>
</comment>
<organism evidence="1 2">
    <name type="scientific">Streblomastix strix</name>
    <dbReference type="NCBI Taxonomy" id="222440"/>
    <lineage>
        <taxon>Eukaryota</taxon>
        <taxon>Metamonada</taxon>
        <taxon>Preaxostyla</taxon>
        <taxon>Oxymonadida</taxon>
        <taxon>Streblomastigidae</taxon>
        <taxon>Streblomastix</taxon>
    </lineage>
</organism>
<proteinExistence type="predicted"/>
<reference evidence="1 2" key="1">
    <citation type="submission" date="2019-03" db="EMBL/GenBank/DDBJ databases">
        <title>Single cell metagenomics reveals metabolic interactions within the superorganism composed of flagellate Streblomastix strix and complex community of Bacteroidetes bacteria on its surface.</title>
        <authorList>
            <person name="Treitli S.C."/>
            <person name="Kolisko M."/>
            <person name="Husnik F."/>
            <person name="Keeling P."/>
            <person name="Hampl V."/>
        </authorList>
    </citation>
    <scope>NUCLEOTIDE SEQUENCE [LARGE SCALE GENOMIC DNA]</scope>
    <source>
        <strain evidence="1">ST1C</strain>
    </source>
</reference>
<sequence>DLHVSCPATVSRCGMVYLEPSTTVSYQIEIYFWLQTKRIVFSNVRKNVSSVNLTSKFLLSFFLIHLLAYPYGSIIKGHLLALVIINPFSIEILSAGSPSKFHYLTATQSFSVVAI</sequence>
<dbReference type="AlphaFoldDB" id="A0A5J4PV51"/>
<evidence type="ECO:0000313" key="2">
    <source>
        <dbReference type="Proteomes" id="UP000324800"/>
    </source>
</evidence>
<dbReference type="EMBL" id="SNRW01048518">
    <property type="protein sequence ID" value="KAA6313002.1"/>
    <property type="molecule type" value="Genomic_DNA"/>
</dbReference>
<accession>A0A5J4PV51</accession>
<evidence type="ECO:0000313" key="1">
    <source>
        <dbReference type="EMBL" id="KAA6313002.1"/>
    </source>
</evidence>
<gene>
    <name evidence="1" type="ORF">EZS28_055830</name>
</gene>
<dbReference type="Proteomes" id="UP000324800">
    <property type="component" value="Unassembled WGS sequence"/>
</dbReference>